<keyword evidence="2" id="KW-1133">Transmembrane helix</keyword>
<dbReference type="OrthoDB" id="9781411at2"/>
<keyword evidence="2" id="KW-0812">Transmembrane</keyword>
<gene>
    <name evidence="4" type="ORF">AQ619_07935</name>
</gene>
<dbReference type="GO" id="GO:0006813">
    <property type="term" value="P:potassium ion transport"/>
    <property type="evidence" value="ECO:0007669"/>
    <property type="project" value="InterPro"/>
</dbReference>
<dbReference type="STRING" id="69395.AQ619_07935"/>
<proteinExistence type="predicted"/>
<dbReference type="SUPFAM" id="SSF51735">
    <property type="entry name" value="NAD(P)-binding Rossmann-fold domains"/>
    <property type="match status" value="1"/>
</dbReference>
<dbReference type="Proteomes" id="UP000056905">
    <property type="component" value="Chromosome"/>
</dbReference>
<dbReference type="EMBL" id="CP013002">
    <property type="protein sequence ID" value="ALL13287.1"/>
    <property type="molecule type" value="Genomic_DNA"/>
</dbReference>
<evidence type="ECO:0000256" key="2">
    <source>
        <dbReference type="SAM" id="Phobius"/>
    </source>
</evidence>
<keyword evidence="5" id="KW-1185">Reference proteome</keyword>
<feature type="transmembrane region" description="Helical" evidence="2">
    <location>
        <begin position="63"/>
        <end position="93"/>
    </location>
</feature>
<organism evidence="4 5">
    <name type="scientific">Caulobacter henricii</name>
    <dbReference type="NCBI Taxonomy" id="69395"/>
    <lineage>
        <taxon>Bacteria</taxon>
        <taxon>Pseudomonadati</taxon>
        <taxon>Pseudomonadota</taxon>
        <taxon>Alphaproteobacteria</taxon>
        <taxon>Caulobacterales</taxon>
        <taxon>Caulobacteraceae</taxon>
        <taxon>Caulobacter</taxon>
    </lineage>
</organism>
<feature type="transmembrane region" description="Helical" evidence="2">
    <location>
        <begin position="12"/>
        <end position="34"/>
    </location>
</feature>
<dbReference type="RefSeq" id="WP_062146142.1">
    <property type="nucleotide sequence ID" value="NZ_CP013002.1"/>
</dbReference>
<feature type="domain" description="RCK N-terminal" evidence="3">
    <location>
        <begin position="112"/>
        <end position="229"/>
    </location>
</feature>
<dbReference type="InterPro" id="IPR013099">
    <property type="entry name" value="K_chnl_dom"/>
</dbReference>
<dbReference type="GO" id="GO:0005886">
    <property type="term" value="C:plasma membrane"/>
    <property type="evidence" value="ECO:0007669"/>
    <property type="project" value="UniProtKB-SubCell"/>
</dbReference>
<reference evidence="4 5" key="1">
    <citation type="submission" date="2015-10" db="EMBL/GenBank/DDBJ databases">
        <title>Conservation of the essential genome among Caulobacter and Brevundimonas species.</title>
        <authorList>
            <person name="Scott D."/>
            <person name="Ely B."/>
        </authorList>
    </citation>
    <scope>NUCLEOTIDE SEQUENCE [LARGE SCALE GENOMIC DNA]</scope>
    <source>
        <strain evidence="4 5">CB4</strain>
    </source>
</reference>
<evidence type="ECO:0000259" key="3">
    <source>
        <dbReference type="PROSITE" id="PS51201"/>
    </source>
</evidence>
<dbReference type="SUPFAM" id="SSF81324">
    <property type="entry name" value="Voltage-gated potassium channels"/>
    <property type="match status" value="1"/>
</dbReference>
<protein>
    <submittedName>
        <fullName evidence="4">Potassium transporter TrkA</fullName>
    </submittedName>
</protein>
<dbReference type="Gene3D" id="1.10.287.70">
    <property type="match status" value="1"/>
</dbReference>
<accession>A0A0P0NYU5</accession>
<comment type="subcellular location">
    <subcellularLocation>
        <location evidence="1">Cell membrane</location>
        <topology evidence="1">Multi-pass membrane protein</topology>
    </subcellularLocation>
</comment>
<evidence type="ECO:0000313" key="4">
    <source>
        <dbReference type="EMBL" id="ALL13287.1"/>
    </source>
</evidence>
<dbReference type="Pfam" id="PF02254">
    <property type="entry name" value="TrkA_N"/>
    <property type="match status" value="1"/>
</dbReference>
<dbReference type="KEGG" id="chq:AQ619_07935"/>
<dbReference type="InterPro" id="IPR036291">
    <property type="entry name" value="NAD(P)-bd_dom_sf"/>
</dbReference>
<dbReference type="InterPro" id="IPR003148">
    <property type="entry name" value="RCK_N"/>
</dbReference>
<dbReference type="PANTHER" id="PTHR43833:SF9">
    <property type="entry name" value="POTASSIUM CHANNEL PROTEIN YUGO-RELATED"/>
    <property type="match status" value="1"/>
</dbReference>
<dbReference type="PROSITE" id="PS51201">
    <property type="entry name" value="RCK_N"/>
    <property type="match status" value="1"/>
</dbReference>
<evidence type="ECO:0000313" key="5">
    <source>
        <dbReference type="Proteomes" id="UP000056905"/>
    </source>
</evidence>
<dbReference type="Gene3D" id="3.40.50.720">
    <property type="entry name" value="NAD(P)-binding Rossmann-like Domain"/>
    <property type="match status" value="1"/>
</dbReference>
<keyword evidence="2" id="KW-0472">Membrane</keyword>
<dbReference type="Pfam" id="PF07885">
    <property type="entry name" value="Ion_trans_2"/>
    <property type="match status" value="1"/>
</dbReference>
<evidence type="ECO:0000256" key="1">
    <source>
        <dbReference type="ARBA" id="ARBA00004651"/>
    </source>
</evidence>
<dbReference type="AlphaFoldDB" id="A0A0P0NYU5"/>
<dbReference type="PANTHER" id="PTHR43833">
    <property type="entry name" value="POTASSIUM CHANNEL PROTEIN 2-RELATED-RELATED"/>
    <property type="match status" value="1"/>
</dbReference>
<dbReference type="InterPro" id="IPR050721">
    <property type="entry name" value="Trk_Ktr_HKT_K-transport"/>
</dbReference>
<sequence>MLKDLLSRPLRNLIYAVLFVLVVGALSTAAYGLAGWSLADAAYMVTLTIFTVGYGEVNPVDTAYLRAVTIATMIFGCTGTIVVTGALVQVLTLNQLEQFFGKRVEKTIERLEGHIIICGFGRIGMMLASELAAAGAPLVVIERDEARAHQALDLGHLCRQGDATDEVLLKAVHIERAKVLATVLADDADNVFITLSARSLNANLQIIARGERPSTEGKLLQAGADRVVLPTHIGAERIAELILFPEMAQIFRGGQASGSLDRALDRLGLDLEILVVPQDVAHGTLTVGEIERRARSAFLLQINRPNGTVVTRPLADHIVEPGDGLVLLSKLGRSALDCLFEDGPVATA</sequence>
<name>A0A0P0NYU5_9CAUL</name>